<accession>A0A6G9LLE0</accession>
<dbReference type="Proteomes" id="UP000502113">
    <property type="component" value="Segment"/>
</dbReference>
<gene>
    <name evidence="1" type="ORF">vipetofem_40</name>
</gene>
<sequence>MIKVKNMSYETGCSIVNHLIEEHGKQNVKLIKSSEATHIYLYKKYFDTFDNRGKSGGYMLKQTLN</sequence>
<organism evidence="1 2">
    <name type="scientific">Enterococcus phage vipetofem</name>
    <dbReference type="NCBI Taxonomy" id="2719594"/>
    <lineage>
        <taxon>Viruses</taxon>
        <taxon>Duplodnaviria</taxon>
        <taxon>Heunggongvirae</taxon>
        <taxon>Uroviricota</taxon>
        <taxon>Caudoviricetes</taxon>
        <taxon>Andrewesvirinae</taxon>
        <taxon>Vipetofemvirus</taxon>
        <taxon>Vipetofemvirus vipetofem</taxon>
    </lineage>
</organism>
<proteinExistence type="predicted"/>
<name>A0A6G9LLE0_9CAUD</name>
<reference evidence="2" key="1">
    <citation type="submission" date="2020-02" db="EMBL/GenBank/DDBJ databases">
        <authorList>
            <person name="Olsen N.S."/>
            <person name="Forero-Junco L."/>
            <person name="Kot W."/>
            <person name="Hansen L.H."/>
        </authorList>
    </citation>
    <scope>NUCLEOTIDE SEQUENCE [LARGE SCALE GENOMIC DNA]</scope>
</reference>
<dbReference type="EMBL" id="MT119361">
    <property type="protein sequence ID" value="QIQ66338.1"/>
    <property type="molecule type" value="Genomic_DNA"/>
</dbReference>
<evidence type="ECO:0000313" key="2">
    <source>
        <dbReference type="Proteomes" id="UP000502113"/>
    </source>
</evidence>
<keyword evidence="2" id="KW-1185">Reference proteome</keyword>
<evidence type="ECO:0000313" key="1">
    <source>
        <dbReference type="EMBL" id="QIQ66338.1"/>
    </source>
</evidence>
<protein>
    <submittedName>
        <fullName evidence="1">Uncharacterized protein</fullName>
    </submittedName>
</protein>